<dbReference type="InterPro" id="IPR009057">
    <property type="entry name" value="Homeodomain-like_sf"/>
</dbReference>
<dbReference type="SUPFAM" id="SSF46689">
    <property type="entry name" value="Homeodomain-like"/>
    <property type="match status" value="2"/>
</dbReference>
<feature type="modified residue" description="4-aspartylphosphate" evidence="6">
    <location>
        <position position="54"/>
    </location>
</feature>
<sequence>MYRAVIIDDEKWVIKSLRALLLNQEYFEITGEAYNGLTGLQLILDQRPDLAFVDIKMPGLGGLELLQAANLEKVDTIFTIISGHAEFAYVQKAMTQNAIGYCLKPFSPTEIQDSILRAYEKVEFLHSMEKKKKEQKEKDLPIFPVKNRIVRCMLSYIHEHCSECISIQQIAEHCSVNPNYASQLFNQEMNKTFSCYVTELRIEQAVKLLQDTDLPVSEIALKTGYRDYFYFAKVFKKTMGITPTAYRNRED</sequence>
<dbReference type="SUPFAM" id="SSF52172">
    <property type="entry name" value="CheY-like"/>
    <property type="match status" value="1"/>
</dbReference>
<dbReference type="SMART" id="SM00342">
    <property type="entry name" value="HTH_ARAC"/>
    <property type="match status" value="1"/>
</dbReference>
<dbReference type="PROSITE" id="PS01124">
    <property type="entry name" value="HTH_ARAC_FAMILY_2"/>
    <property type="match status" value="1"/>
</dbReference>
<evidence type="ECO:0000256" key="3">
    <source>
        <dbReference type="ARBA" id="ARBA00023125"/>
    </source>
</evidence>
<keyword evidence="10" id="KW-1185">Reference proteome</keyword>
<evidence type="ECO:0000256" key="4">
    <source>
        <dbReference type="ARBA" id="ARBA00023163"/>
    </source>
</evidence>
<evidence type="ECO:0000313" key="10">
    <source>
        <dbReference type="Proteomes" id="UP000306509"/>
    </source>
</evidence>
<dbReference type="PRINTS" id="PR00032">
    <property type="entry name" value="HTHARAC"/>
</dbReference>
<reference evidence="9 10" key="1">
    <citation type="journal article" date="2019" name="Anaerobe">
        <title>Detection of Robinsoniella peoriensis in multiple bone samples of a trauma patient.</title>
        <authorList>
            <person name="Schrottner P."/>
            <person name="Hartwich K."/>
            <person name="Bunk B."/>
            <person name="Schober I."/>
            <person name="Helbig S."/>
            <person name="Rudolph W.W."/>
            <person name="Gunzer F."/>
        </authorList>
    </citation>
    <scope>NUCLEOTIDE SEQUENCE [LARGE SCALE GENOMIC DNA]</scope>
    <source>
        <strain evidence="9 10">DSM 106044</strain>
    </source>
</reference>
<dbReference type="Gene3D" id="1.10.10.60">
    <property type="entry name" value="Homeodomain-like"/>
    <property type="match status" value="2"/>
</dbReference>
<dbReference type="PROSITE" id="PS50110">
    <property type="entry name" value="RESPONSE_REGULATORY"/>
    <property type="match status" value="1"/>
</dbReference>
<evidence type="ECO:0000313" key="9">
    <source>
        <dbReference type="EMBL" id="TLD02925.1"/>
    </source>
</evidence>
<evidence type="ECO:0000259" key="7">
    <source>
        <dbReference type="PROSITE" id="PS01124"/>
    </source>
</evidence>
<dbReference type="GO" id="GO:0043565">
    <property type="term" value="F:sequence-specific DNA binding"/>
    <property type="evidence" value="ECO:0007669"/>
    <property type="project" value="InterPro"/>
</dbReference>
<keyword evidence="4" id="KW-0804">Transcription</keyword>
<dbReference type="PROSITE" id="PS00041">
    <property type="entry name" value="HTH_ARAC_FAMILY_1"/>
    <property type="match status" value="1"/>
</dbReference>
<keyword evidence="3" id="KW-0238">DNA-binding</keyword>
<proteinExistence type="predicted"/>
<evidence type="ECO:0000256" key="5">
    <source>
        <dbReference type="ARBA" id="ARBA00024867"/>
    </source>
</evidence>
<dbReference type="Proteomes" id="UP000306509">
    <property type="component" value="Unassembled WGS sequence"/>
</dbReference>
<organism evidence="9 10">
    <name type="scientific">Robinsoniella peoriensis</name>
    <dbReference type="NCBI Taxonomy" id="180332"/>
    <lineage>
        <taxon>Bacteria</taxon>
        <taxon>Bacillati</taxon>
        <taxon>Bacillota</taxon>
        <taxon>Clostridia</taxon>
        <taxon>Lachnospirales</taxon>
        <taxon>Lachnospiraceae</taxon>
        <taxon>Robinsoniella</taxon>
    </lineage>
</organism>
<dbReference type="InterPro" id="IPR020449">
    <property type="entry name" value="Tscrpt_reg_AraC-type_HTH"/>
</dbReference>
<dbReference type="AlphaFoldDB" id="A0A4U8QCS5"/>
<keyword evidence="6" id="KW-0597">Phosphoprotein</keyword>
<evidence type="ECO:0000256" key="2">
    <source>
        <dbReference type="ARBA" id="ARBA00023015"/>
    </source>
</evidence>
<evidence type="ECO:0000256" key="6">
    <source>
        <dbReference type="PROSITE-ProRule" id="PRU00169"/>
    </source>
</evidence>
<keyword evidence="2" id="KW-0805">Transcription regulation</keyword>
<name>A0A4U8QCS5_9FIRM</name>
<evidence type="ECO:0000256" key="1">
    <source>
        <dbReference type="ARBA" id="ARBA00018672"/>
    </source>
</evidence>
<dbReference type="InterPro" id="IPR018060">
    <property type="entry name" value="HTH_AraC"/>
</dbReference>
<dbReference type="PANTHER" id="PTHR43280:SF2">
    <property type="entry name" value="HTH-TYPE TRANSCRIPTIONAL REGULATOR EXSA"/>
    <property type="match status" value="1"/>
</dbReference>
<dbReference type="RefSeq" id="WP_138001536.1">
    <property type="nucleotide sequence ID" value="NZ_QGQD01000004.1"/>
</dbReference>
<dbReference type="GO" id="GO:0000160">
    <property type="term" value="P:phosphorelay signal transduction system"/>
    <property type="evidence" value="ECO:0007669"/>
    <property type="project" value="InterPro"/>
</dbReference>
<dbReference type="InterPro" id="IPR001789">
    <property type="entry name" value="Sig_transdc_resp-reg_receiver"/>
</dbReference>
<evidence type="ECO:0000259" key="8">
    <source>
        <dbReference type="PROSITE" id="PS50110"/>
    </source>
</evidence>
<dbReference type="Pfam" id="PF00072">
    <property type="entry name" value="Response_reg"/>
    <property type="match status" value="1"/>
</dbReference>
<dbReference type="Pfam" id="PF12833">
    <property type="entry name" value="HTH_18"/>
    <property type="match status" value="1"/>
</dbReference>
<dbReference type="CDD" id="cd17536">
    <property type="entry name" value="REC_YesN-like"/>
    <property type="match status" value="1"/>
</dbReference>
<dbReference type="InterPro" id="IPR011006">
    <property type="entry name" value="CheY-like_superfamily"/>
</dbReference>
<gene>
    <name evidence="9" type="ORF">DSM106044_00154</name>
</gene>
<feature type="domain" description="HTH araC/xylS-type" evidence="7">
    <location>
        <begin position="151"/>
        <end position="249"/>
    </location>
</feature>
<dbReference type="PANTHER" id="PTHR43280">
    <property type="entry name" value="ARAC-FAMILY TRANSCRIPTIONAL REGULATOR"/>
    <property type="match status" value="1"/>
</dbReference>
<comment type="function">
    <text evidence="5">May play the central regulatory role in sporulation. It may be an element of the effector pathway responsible for the activation of sporulation genes in response to nutritional stress. Spo0A may act in concert with spo0H (a sigma factor) to control the expression of some genes that are critical to the sporulation process.</text>
</comment>
<dbReference type="GO" id="GO:0003700">
    <property type="term" value="F:DNA-binding transcription factor activity"/>
    <property type="evidence" value="ECO:0007669"/>
    <property type="project" value="InterPro"/>
</dbReference>
<feature type="domain" description="Response regulatory" evidence="8">
    <location>
        <begin position="3"/>
        <end position="119"/>
    </location>
</feature>
<dbReference type="InterPro" id="IPR018062">
    <property type="entry name" value="HTH_AraC-typ_CS"/>
</dbReference>
<accession>A0A4U8QCS5</accession>
<dbReference type="SMART" id="SM00448">
    <property type="entry name" value="REC"/>
    <property type="match status" value="1"/>
</dbReference>
<protein>
    <recommendedName>
        <fullName evidence="1">Stage 0 sporulation protein A homolog</fullName>
    </recommendedName>
</protein>
<dbReference type="Gene3D" id="3.40.50.2300">
    <property type="match status" value="1"/>
</dbReference>
<dbReference type="STRING" id="180332.GCA_000797495_02177"/>
<comment type="caution">
    <text evidence="9">The sequence shown here is derived from an EMBL/GenBank/DDBJ whole genome shotgun (WGS) entry which is preliminary data.</text>
</comment>
<dbReference type="EMBL" id="QGQD01000004">
    <property type="protein sequence ID" value="TLD02925.1"/>
    <property type="molecule type" value="Genomic_DNA"/>
</dbReference>